<keyword evidence="1" id="KW-1185">Reference proteome</keyword>
<sequence length="116" mass="13201">MEKRRVDLTMISAETDFQETDDAGFDAAGNAAGLLLKVLRSLDRNTTGPISDEALAYANRLLEELTAEIKMVSPEDENWKACRNLERVREFGTSKLAQLQRRLRAKERVDRQRFAS</sequence>
<dbReference type="KEGG" id="goe:100908730"/>
<protein>
    <submittedName>
        <fullName evidence="2">Uncharacterized protein LOC100908730</fullName>
    </submittedName>
</protein>
<evidence type="ECO:0000313" key="1">
    <source>
        <dbReference type="Proteomes" id="UP000694867"/>
    </source>
</evidence>
<evidence type="ECO:0000313" key="2">
    <source>
        <dbReference type="RefSeq" id="XP_003742277.1"/>
    </source>
</evidence>
<dbReference type="AlphaFoldDB" id="A0AAJ6QS62"/>
<accession>A0AAJ6QS62</accession>
<name>A0AAJ6QS62_9ACAR</name>
<gene>
    <name evidence="2" type="primary">LOC100908730</name>
</gene>
<proteinExistence type="predicted"/>
<dbReference type="Proteomes" id="UP000694867">
    <property type="component" value="Unplaced"/>
</dbReference>
<dbReference type="RefSeq" id="XP_003742277.1">
    <property type="nucleotide sequence ID" value="XM_003742229.2"/>
</dbReference>
<dbReference type="GeneID" id="100908730"/>
<reference evidence="2" key="1">
    <citation type="submission" date="2025-08" db="UniProtKB">
        <authorList>
            <consortium name="RefSeq"/>
        </authorList>
    </citation>
    <scope>IDENTIFICATION</scope>
</reference>
<organism evidence="1 2">
    <name type="scientific">Galendromus occidentalis</name>
    <name type="common">western predatory mite</name>
    <dbReference type="NCBI Taxonomy" id="34638"/>
    <lineage>
        <taxon>Eukaryota</taxon>
        <taxon>Metazoa</taxon>
        <taxon>Ecdysozoa</taxon>
        <taxon>Arthropoda</taxon>
        <taxon>Chelicerata</taxon>
        <taxon>Arachnida</taxon>
        <taxon>Acari</taxon>
        <taxon>Parasitiformes</taxon>
        <taxon>Mesostigmata</taxon>
        <taxon>Gamasina</taxon>
        <taxon>Phytoseioidea</taxon>
        <taxon>Phytoseiidae</taxon>
        <taxon>Typhlodrominae</taxon>
        <taxon>Galendromus</taxon>
    </lineage>
</organism>